<accession>A0ABQ8TD35</accession>
<evidence type="ECO:0000313" key="2">
    <source>
        <dbReference type="Proteomes" id="UP001148838"/>
    </source>
</evidence>
<dbReference type="EMBL" id="JAJSOF020000011">
    <property type="protein sequence ID" value="KAJ4444478.1"/>
    <property type="molecule type" value="Genomic_DNA"/>
</dbReference>
<gene>
    <name evidence="1" type="ORF">ANN_06270</name>
</gene>
<sequence>MAGLCEGGNEPPGSLKAITELKRQSYGHPELSVAAFCTQCVYQLWRLVWIWNDDLTGVSRTTLVRASYNICEINATASKLFTDREFVKDWPTAVAKKYVRNTLMILNHLRQHDVNDVYDDKIYNDDNGDNVHVYNDDHDVYDDKLYNNDLDDYVYR</sequence>
<keyword evidence="2" id="KW-1185">Reference proteome</keyword>
<evidence type="ECO:0000313" key="1">
    <source>
        <dbReference type="EMBL" id="KAJ4444478.1"/>
    </source>
</evidence>
<dbReference type="Proteomes" id="UP001148838">
    <property type="component" value="Unassembled WGS sequence"/>
</dbReference>
<proteinExistence type="predicted"/>
<name>A0ABQ8TD35_PERAM</name>
<reference evidence="1 2" key="1">
    <citation type="journal article" date="2022" name="Allergy">
        <title>Genome assembly and annotation of Periplaneta americana reveal a comprehensive cockroach allergen profile.</title>
        <authorList>
            <person name="Wang L."/>
            <person name="Xiong Q."/>
            <person name="Saelim N."/>
            <person name="Wang L."/>
            <person name="Nong W."/>
            <person name="Wan A.T."/>
            <person name="Shi M."/>
            <person name="Liu X."/>
            <person name="Cao Q."/>
            <person name="Hui J.H.L."/>
            <person name="Sookrung N."/>
            <person name="Leung T.F."/>
            <person name="Tungtrongchitr A."/>
            <person name="Tsui S.K.W."/>
        </authorList>
    </citation>
    <scope>NUCLEOTIDE SEQUENCE [LARGE SCALE GENOMIC DNA]</scope>
    <source>
        <strain evidence="1">PWHHKU_190912</strain>
    </source>
</reference>
<comment type="caution">
    <text evidence="1">The sequence shown here is derived from an EMBL/GenBank/DDBJ whole genome shotgun (WGS) entry which is preliminary data.</text>
</comment>
<protein>
    <submittedName>
        <fullName evidence="1">Uncharacterized protein</fullName>
    </submittedName>
</protein>
<organism evidence="1 2">
    <name type="scientific">Periplaneta americana</name>
    <name type="common">American cockroach</name>
    <name type="synonym">Blatta americana</name>
    <dbReference type="NCBI Taxonomy" id="6978"/>
    <lineage>
        <taxon>Eukaryota</taxon>
        <taxon>Metazoa</taxon>
        <taxon>Ecdysozoa</taxon>
        <taxon>Arthropoda</taxon>
        <taxon>Hexapoda</taxon>
        <taxon>Insecta</taxon>
        <taxon>Pterygota</taxon>
        <taxon>Neoptera</taxon>
        <taxon>Polyneoptera</taxon>
        <taxon>Dictyoptera</taxon>
        <taxon>Blattodea</taxon>
        <taxon>Blattoidea</taxon>
        <taxon>Blattidae</taxon>
        <taxon>Blattinae</taxon>
        <taxon>Periplaneta</taxon>
    </lineage>
</organism>